<organism evidence="1 2">
    <name type="scientific">Aureobasidium uvarum</name>
    <dbReference type="NCBI Taxonomy" id="2773716"/>
    <lineage>
        <taxon>Eukaryota</taxon>
        <taxon>Fungi</taxon>
        <taxon>Dikarya</taxon>
        <taxon>Ascomycota</taxon>
        <taxon>Pezizomycotina</taxon>
        <taxon>Dothideomycetes</taxon>
        <taxon>Dothideomycetidae</taxon>
        <taxon>Dothideales</taxon>
        <taxon>Saccotheciaceae</taxon>
        <taxon>Aureobasidium</taxon>
    </lineage>
</organism>
<evidence type="ECO:0000313" key="2">
    <source>
        <dbReference type="Proteomes" id="UP000745764"/>
    </source>
</evidence>
<dbReference type="Proteomes" id="UP000745764">
    <property type="component" value="Unassembled WGS sequence"/>
</dbReference>
<keyword evidence="2" id="KW-1185">Reference proteome</keyword>
<dbReference type="AlphaFoldDB" id="A0A9N8KFJ3"/>
<evidence type="ECO:0000313" key="1">
    <source>
        <dbReference type="EMBL" id="CAD0110932.1"/>
    </source>
</evidence>
<protein>
    <submittedName>
        <fullName evidence="1">Uncharacterized protein</fullName>
    </submittedName>
</protein>
<comment type="caution">
    <text evidence="1">The sequence shown here is derived from an EMBL/GenBank/DDBJ whole genome shotgun (WGS) entry which is preliminary data.</text>
</comment>
<proteinExistence type="predicted"/>
<dbReference type="Gene3D" id="3.40.1090.10">
    <property type="entry name" value="Cytosolic phospholipase A2 catalytic domain"/>
    <property type="match status" value="1"/>
</dbReference>
<dbReference type="EMBL" id="CAINUL010000008">
    <property type="protein sequence ID" value="CAD0110932.1"/>
    <property type="molecule type" value="Genomic_DNA"/>
</dbReference>
<reference evidence="1" key="1">
    <citation type="submission" date="2020-06" db="EMBL/GenBank/DDBJ databases">
        <authorList>
            <person name="Onetto C."/>
        </authorList>
    </citation>
    <scope>NUCLEOTIDE SEQUENCE</scope>
</reference>
<name>A0A9N8KFJ3_9PEZI</name>
<accession>A0A9N8KFJ3</accession>
<sequence>MLGRLEMSVDECIKAYSELSKEVFHKKRRAPIGIKGDLKERYDSEALELAVKNVLRNRDMDENALLKNPRGTKLLVH</sequence>
<gene>
    <name evidence="1" type="ORF">AWRI4620_LOCUS5187</name>
</gene>
<dbReference type="OrthoDB" id="1658288at2759"/>